<dbReference type="GO" id="GO:0005524">
    <property type="term" value="F:ATP binding"/>
    <property type="evidence" value="ECO:0007669"/>
    <property type="project" value="UniProtKB-UniRule"/>
</dbReference>
<dbReference type="GO" id="GO:0004672">
    <property type="term" value="F:protein kinase activity"/>
    <property type="evidence" value="ECO:0007669"/>
    <property type="project" value="InterPro"/>
</dbReference>
<gene>
    <name evidence="4" type="ORF">M406DRAFT_251247</name>
</gene>
<dbReference type="Gene3D" id="3.30.200.20">
    <property type="entry name" value="Phosphorylase Kinase, domain 1"/>
    <property type="match status" value="1"/>
</dbReference>
<keyword evidence="1" id="KW-0067">ATP-binding</keyword>
<dbReference type="Proteomes" id="UP000803844">
    <property type="component" value="Unassembled WGS sequence"/>
</dbReference>
<dbReference type="AlphaFoldDB" id="A0A9P5CSL1"/>
<name>A0A9P5CSL1_CRYP1</name>
<comment type="caution">
    <text evidence="4">The sequence shown here is derived from an EMBL/GenBank/DDBJ whole genome shotgun (WGS) entry which is preliminary data.</text>
</comment>
<dbReference type="PROSITE" id="PS50011">
    <property type="entry name" value="PROTEIN_KINASE_DOM"/>
    <property type="match status" value="1"/>
</dbReference>
<dbReference type="EMBL" id="MU032345">
    <property type="protein sequence ID" value="KAF3768260.1"/>
    <property type="molecule type" value="Genomic_DNA"/>
</dbReference>
<dbReference type="PROSITE" id="PS00107">
    <property type="entry name" value="PROTEIN_KINASE_ATP"/>
    <property type="match status" value="1"/>
</dbReference>
<reference evidence="4" key="1">
    <citation type="journal article" date="2020" name="Phytopathology">
        <title>Genome sequence of the chestnut blight fungus Cryphonectria parasitica EP155: A fundamental resource for an archetypical invasive plant pathogen.</title>
        <authorList>
            <person name="Crouch J.A."/>
            <person name="Dawe A."/>
            <person name="Aerts A."/>
            <person name="Barry K."/>
            <person name="Churchill A.C.L."/>
            <person name="Grimwood J."/>
            <person name="Hillman B."/>
            <person name="Milgroom M.G."/>
            <person name="Pangilinan J."/>
            <person name="Smith M."/>
            <person name="Salamov A."/>
            <person name="Schmutz J."/>
            <person name="Yadav J."/>
            <person name="Grigoriev I.V."/>
            <person name="Nuss D."/>
        </authorList>
    </citation>
    <scope>NUCLEOTIDE SEQUENCE</scope>
    <source>
        <strain evidence="4">EP155</strain>
    </source>
</reference>
<dbReference type="OrthoDB" id="10252171at2759"/>
<dbReference type="InterPro" id="IPR017441">
    <property type="entry name" value="Protein_kinase_ATP_BS"/>
</dbReference>
<feature type="domain" description="Protein kinase" evidence="3">
    <location>
        <begin position="93"/>
        <end position="163"/>
    </location>
</feature>
<accession>A0A9P5CSL1</accession>
<evidence type="ECO:0000256" key="2">
    <source>
        <dbReference type="SAM" id="MobiDB-lite"/>
    </source>
</evidence>
<feature type="region of interest" description="Disordered" evidence="2">
    <location>
        <begin position="1"/>
        <end position="22"/>
    </location>
</feature>
<dbReference type="SUPFAM" id="SSF56112">
    <property type="entry name" value="Protein kinase-like (PK-like)"/>
    <property type="match status" value="1"/>
</dbReference>
<keyword evidence="1" id="KW-0547">Nucleotide-binding</keyword>
<dbReference type="InterPro" id="IPR011009">
    <property type="entry name" value="Kinase-like_dom_sf"/>
</dbReference>
<feature type="compositionally biased region" description="Polar residues" evidence="2">
    <location>
        <begin position="9"/>
        <end position="22"/>
    </location>
</feature>
<dbReference type="GeneID" id="63833881"/>
<dbReference type="InterPro" id="IPR000719">
    <property type="entry name" value="Prot_kinase_dom"/>
</dbReference>
<proteinExistence type="predicted"/>
<keyword evidence="5" id="KW-1185">Reference proteome</keyword>
<sequence length="163" mass="18776">IWLHDYESTHGTAVGQNGQNQTEVRRKETWILAYSPGSRDVFEERTIHCASLAIKIEFPNHEMAPSRYALGLDSQPATQAPSEAPTPRERLIYYNIQQIGEGTFGRVHKLIKARDGNVFAAKTFHPPSSKNKRRWQEPDPKWLIKIRREFSLMRDNPHVSTLL</sequence>
<feature type="non-terminal residue" evidence="4">
    <location>
        <position position="1"/>
    </location>
</feature>
<evidence type="ECO:0000256" key="1">
    <source>
        <dbReference type="PROSITE-ProRule" id="PRU10141"/>
    </source>
</evidence>
<protein>
    <recommendedName>
        <fullName evidence="3">Protein kinase domain-containing protein</fullName>
    </recommendedName>
</protein>
<feature type="binding site" evidence="1">
    <location>
        <position position="122"/>
    </location>
    <ligand>
        <name>ATP</name>
        <dbReference type="ChEBI" id="CHEBI:30616"/>
    </ligand>
</feature>
<evidence type="ECO:0000313" key="4">
    <source>
        <dbReference type="EMBL" id="KAF3768260.1"/>
    </source>
</evidence>
<dbReference type="RefSeq" id="XP_040779221.1">
    <property type="nucleotide sequence ID" value="XM_040916752.1"/>
</dbReference>
<evidence type="ECO:0000313" key="5">
    <source>
        <dbReference type="Proteomes" id="UP000803844"/>
    </source>
</evidence>
<organism evidence="4 5">
    <name type="scientific">Cryphonectria parasitica (strain ATCC 38755 / EP155)</name>
    <dbReference type="NCBI Taxonomy" id="660469"/>
    <lineage>
        <taxon>Eukaryota</taxon>
        <taxon>Fungi</taxon>
        <taxon>Dikarya</taxon>
        <taxon>Ascomycota</taxon>
        <taxon>Pezizomycotina</taxon>
        <taxon>Sordariomycetes</taxon>
        <taxon>Sordariomycetidae</taxon>
        <taxon>Diaporthales</taxon>
        <taxon>Cryphonectriaceae</taxon>
        <taxon>Cryphonectria-Endothia species complex</taxon>
        <taxon>Cryphonectria</taxon>
    </lineage>
</organism>
<evidence type="ECO:0000259" key="3">
    <source>
        <dbReference type="PROSITE" id="PS50011"/>
    </source>
</evidence>